<evidence type="ECO:0000259" key="2">
    <source>
        <dbReference type="Pfam" id="PF13243"/>
    </source>
</evidence>
<name>A0A199UWC2_ANACO</name>
<feature type="domain" description="Squalene cyclase C-terminal" evidence="2">
    <location>
        <begin position="22"/>
        <end position="127"/>
    </location>
</feature>
<reference evidence="3 4" key="1">
    <citation type="journal article" date="2016" name="DNA Res.">
        <title>The draft genome of MD-2 pineapple using hybrid error correction of long reads.</title>
        <authorList>
            <person name="Redwan R.M."/>
            <person name="Saidin A."/>
            <person name="Kumar S.V."/>
        </authorList>
    </citation>
    <scope>NUCLEOTIDE SEQUENCE [LARGE SCALE GENOMIC DNA]</scope>
    <source>
        <strain evidence="4">cv. MD2</strain>
        <tissue evidence="3">Leaf</tissue>
    </source>
</reference>
<dbReference type="PANTHER" id="PTHR11764:SF17">
    <property type="entry name" value="TERPENE CYCLASE_MUTASE FAMILY MEMBER"/>
    <property type="match status" value="1"/>
</dbReference>
<evidence type="ECO:0000313" key="3">
    <source>
        <dbReference type="EMBL" id="OAY68921.1"/>
    </source>
</evidence>
<evidence type="ECO:0000313" key="4">
    <source>
        <dbReference type="Proteomes" id="UP000092600"/>
    </source>
</evidence>
<organism evidence="3 4">
    <name type="scientific">Ananas comosus</name>
    <name type="common">Pineapple</name>
    <name type="synonym">Ananas ananas</name>
    <dbReference type="NCBI Taxonomy" id="4615"/>
    <lineage>
        <taxon>Eukaryota</taxon>
        <taxon>Viridiplantae</taxon>
        <taxon>Streptophyta</taxon>
        <taxon>Embryophyta</taxon>
        <taxon>Tracheophyta</taxon>
        <taxon>Spermatophyta</taxon>
        <taxon>Magnoliopsida</taxon>
        <taxon>Liliopsida</taxon>
        <taxon>Poales</taxon>
        <taxon>Bromeliaceae</taxon>
        <taxon>Bromelioideae</taxon>
        <taxon>Ananas</taxon>
    </lineage>
</organism>
<dbReference type="GO" id="GO:0016104">
    <property type="term" value="P:triterpenoid biosynthetic process"/>
    <property type="evidence" value="ECO:0007669"/>
    <property type="project" value="InterPro"/>
</dbReference>
<evidence type="ECO:0000256" key="1">
    <source>
        <dbReference type="ARBA" id="ARBA00022737"/>
    </source>
</evidence>
<comment type="caution">
    <text evidence="3">The sequence shown here is derived from an EMBL/GenBank/DDBJ whole genome shotgun (WGS) entry which is preliminary data.</text>
</comment>
<sequence>MHIISNPGIGIIQKNESEHRRKEIEVCVKKATEYIEKEQFGSWGICYTYETWFNIEGLVAAGKSYNNSTSIRKACEFLLSKQLRTGGWGESHLSSINKVYTNLDGEKSNLVNTSWAMLGLMKAGQVSLEFKQ</sequence>
<dbReference type="Proteomes" id="UP000092600">
    <property type="component" value="Unassembled WGS sequence"/>
</dbReference>
<dbReference type="GO" id="GO:0005811">
    <property type="term" value="C:lipid droplet"/>
    <property type="evidence" value="ECO:0007669"/>
    <property type="project" value="InterPro"/>
</dbReference>
<dbReference type="Gene3D" id="1.50.10.20">
    <property type="match status" value="1"/>
</dbReference>
<proteinExistence type="predicted"/>
<dbReference type="AlphaFoldDB" id="A0A199UWC2"/>
<protein>
    <submittedName>
        <fullName evidence="3">Cycloartenol synthase</fullName>
    </submittedName>
</protein>
<dbReference type="InterPro" id="IPR018333">
    <property type="entry name" value="Squalene_cyclase"/>
</dbReference>
<dbReference type="InterPro" id="IPR032696">
    <property type="entry name" value="SQ_cyclase_C"/>
</dbReference>
<dbReference type="InterPro" id="IPR008930">
    <property type="entry name" value="Terpenoid_cyclase/PrenylTrfase"/>
</dbReference>
<dbReference type="SUPFAM" id="SSF48239">
    <property type="entry name" value="Terpenoid cyclases/Protein prenyltransferases"/>
    <property type="match status" value="1"/>
</dbReference>
<dbReference type="EMBL" id="LSRQ01004664">
    <property type="protein sequence ID" value="OAY68921.1"/>
    <property type="molecule type" value="Genomic_DNA"/>
</dbReference>
<dbReference type="GO" id="GO:0016866">
    <property type="term" value="F:intramolecular transferase activity"/>
    <property type="evidence" value="ECO:0007669"/>
    <property type="project" value="InterPro"/>
</dbReference>
<dbReference type="Pfam" id="PF13243">
    <property type="entry name" value="SQHop_cyclase_C"/>
    <property type="match status" value="1"/>
</dbReference>
<keyword evidence="1" id="KW-0677">Repeat</keyword>
<dbReference type="STRING" id="4615.A0A199UWC2"/>
<gene>
    <name evidence="3" type="ORF">ACMD2_23203</name>
</gene>
<accession>A0A199UWC2</accession>
<dbReference type="PANTHER" id="PTHR11764">
    <property type="entry name" value="TERPENE CYCLASE/MUTASE FAMILY MEMBER"/>
    <property type="match status" value="1"/>
</dbReference>